<evidence type="ECO:0000256" key="16">
    <source>
        <dbReference type="ARBA" id="ARBA00023209"/>
    </source>
</evidence>
<sequence length="316" mass="34914">MKKRIITGLIMLLVLTPIVAINSPSVFIIFQIMMGLFVFGASLEFINMYEKEKKISTATKVVIIALTVLTFINTFLSLGTEWSAFSNLPLASWKINHMAILMLTIISLLSLLVFVKEFTPKDVGKSLTIITYIGMGSAAISALRFLGVRVIVYVVLISTFTDVFAYFIGIKFGKHKMIPHISPKKTWEGAIGGTIIATVVASSFAIFYGKLFPSDIFLGEWLNKEGWKTIFDGFSSLGQKPLWLQFLVVVPITLLGSIGAQIGDLVASKFKRTYEIKDFGTIFPGHGGVMDRFDSILFISLLFVGIILGIQTIFPV</sequence>
<evidence type="ECO:0000313" key="20">
    <source>
        <dbReference type="EMBL" id="CCV63855.1"/>
    </source>
</evidence>
<feature type="transmembrane region" description="Helical" evidence="19">
    <location>
        <begin position="127"/>
        <end position="145"/>
    </location>
</feature>
<keyword evidence="21" id="KW-1185">Reference proteome</keyword>
<keyword evidence="15 19" id="KW-0472">Membrane</keyword>
<evidence type="ECO:0000256" key="15">
    <source>
        <dbReference type="ARBA" id="ARBA00023136"/>
    </source>
</evidence>
<dbReference type="GO" id="GO:0004605">
    <property type="term" value="F:phosphatidate cytidylyltransferase activity"/>
    <property type="evidence" value="ECO:0007669"/>
    <property type="project" value="UniProtKB-EC"/>
</dbReference>
<evidence type="ECO:0000256" key="18">
    <source>
        <dbReference type="RuleBase" id="RU003938"/>
    </source>
</evidence>
<keyword evidence="9" id="KW-0444">Lipid biosynthesis</keyword>
<evidence type="ECO:0000256" key="12">
    <source>
        <dbReference type="ARBA" id="ARBA00022695"/>
    </source>
</evidence>
<dbReference type="GO" id="GO:0016024">
    <property type="term" value="P:CDP-diacylglycerol biosynthetic process"/>
    <property type="evidence" value="ECO:0007669"/>
    <property type="project" value="UniProtKB-UniPathway"/>
</dbReference>
<evidence type="ECO:0000256" key="7">
    <source>
        <dbReference type="ARBA" id="ARBA00019373"/>
    </source>
</evidence>
<dbReference type="PANTHER" id="PTHR46382">
    <property type="entry name" value="PHOSPHATIDATE CYTIDYLYLTRANSFERASE"/>
    <property type="match status" value="1"/>
</dbReference>
<dbReference type="RefSeq" id="WP_026655694.1">
    <property type="nucleotide sequence ID" value="NC_022538.1"/>
</dbReference>
<evidence type="ECO:0000256" key="14">
    <source>
        <dbReference type="ARBA" id="ARBA00023098"/>
    </source>
</evidence>
<evidence type="ECO:0000256" key="4">
    <source>
        <dbReference type="ARBA" id="ARBA00005189"/>
    </source>
</evidence>
<reference evidence="20 21" key="1">
    <citation type="journal article" date="2013" name="J. Mol. Microbiol. Biotechnol.">
        <title>Analysis of the Complete Genomes of Acholeplasma brassicae , A. palmae and A. laidlawii and Their Comparison to the Obligate Parasites from ' Candidatus Phytoplasma'.</title>
        <authorList>
            <person name="Kube M."/>
            <person name="Siewert C."/>
            <person name="Migdoll A.M."/>
            <person name="Duduk B."/>
            <person name="Holz S."/>
            <person name="Rabus R."/>
            <person name="Seemuller E."/>
            <person name="Mitrovic J."/>
            <person name="Muller I."/>
            <person name="Buttner C."/>
            <person name="Reinhardt R."/>
        </authorList>
    </citation>
    <scope>NUCLEOTIDE SEQUENCE [LARGE SCALE GENOMIC DNA]</scope>
    <source>
        <strain evidence="20 21">J233</strain>
    </source>
</reference>
<keyword evidence="8" id="KW-1003">Cell membrane</keyword>
<feature type="transmembrane region" description="Helical" evidence="19">
    <location>
        <begin position="61"/>
        <end position="78"/>
    </location>
</feature>
<keyword evidence="13 19" id="KW-1133">Transmembrane helix</keyword>
<feature type="transmembrane region" description="Helical" evidence="19">
    <location>
        <begin position="296"/>
        <end position="314"/>
    </location>
</feature>
<keyword evidence="11 18" id="KW-0812">Transmembrane</keyword>
<comment type="similarity">
    <text evidence="5 18">Belongs to the CDS family.</text>
</comment>
<feature type="transmembrane region" description="Helical" evidence="19">
    <location>
        <begin position="98"/>
        <end position="115"/>
    </location>
</feature>
<evidence type="ECO:0000256" key="1">
    <source>
        <dbReference type="ARBA" id="ARBA00001698"/>
    </source>
</evidence>
<dbReference type="EMBL" id="FO681347">
    <property type="protein sequence ID" value="CCV63855.1"/>
    <property type="molecule type" value="Genomic_DNA"/>
</dbReference>
<comment type="subcellular location">
    <subcellularLocation>
        <location evidence="2">Cell membrane</location>
        <topology evidence="2">Multi-pass membrane protein</topology>
    </subcellularLocation>
</comment>
<dbReference type="OrthoDB" id="9799199at2"/>
<evidence type="ECO:0000256" key="11">
    <source>
        <dbReference type="ARBA" id="ARBA00022692"/>
    </source>
</evidence>
<keyword evidence="14" id="KW-0443">Lipid metabolism</keyword>
<dbReference type="Proteomes" id="UP000032740">
    <property type="component" value="Chromosome"/>
</dbReference>
<dbReference type="HOGENOM" id="CLU_037294_2_2_14"/>
<dbReference type="InterPro" id="IPR000374">
    <property type="entry name" value="PC_trans"/>
</dbReference>
<dbReference type="UniPathway" id="UPA00557">
    <property type="reaction ID" value="UER00614"/>
</dbReference>
<protein>
    <recommendedName>
        <fullName evidence="7 18">Phosphatidate cytidylyltransferase</fullName>
        <ecNumber evidence="6 18">2.7.7.41</ecNumber>
    </recommendedName>
</protein>
<feature type="transmembrane region" description="Helical" evidence="19">
    <location>
        <begin position="30"/>
        <end position="49"/>
    </location>
</feature>
<evidence type="ECO:0000256" key="6">
    <source>
        <dbReference type="ARBA" id="ARBA00012487"/>
    </source>
</evidence>
<dbReference type="PROSITE" id="PS01315">
    <property type="entry name" value="CDS"/>
    <property type="match status" value="1"/>
</dbReference>
<dbReference type="KEGG" id="apal:BN85402780"/>
<keyword evidence="16" id="KW-0594">Phospholipid biosynthesis</keyword>
<proteinExistence type="inferred from homology"/>
<dbReference type="STRING" id="1318466.BN85402780"/>
<evidence type="ECO:0000256" key="9">
    <source>
        <dbReference type="ARBA" id="ARBA00022516"/>
    </source>
</evidence>
<keyword evidence="10 18" id="KW-0808">Transferase</keyword>
<dbReference type="EC" id="2.7.7.41" evidence="6 18"/>
<feature type="transmembrane region" description="Helical" evidence="19">
    <location>
        <begin position="151"/>
        <end position="169"/>
    </location>
</feature>
<evidence type="ECO:0000256" key="3">
    <source>
        <dbReference type="ARBA" id="ARBA00005119"/>
    </source>
</evidence>
<dbReference type="Pfam" id="PF01148">
    <property type="entry name" value="CTP_transf_1"/>
    <property type="match status" value="1"/>
</dbReference>
<feature type="transmembrane region" description="Helical" evidence="19">
    <location>
        <begin position="190"/>
        <end position="209"/>
    </location>
</feature>
<keyword evidence="12 18" id="KW-0548">Nucleotidyltransferase</keyword>
<evidence type="ECO:0000256" key="8">
    <source>
        <dbReference type="ARBA" id="ARBA00022475"/>
    </source>
</evidence>
<evidence type="ECO:0000256" key="17">
    <source>
        <dbReference type="ARBA" id="ARBA00023264"/>
    </source>
</evidence>
<evidence type="ECO:0000256" key="19">
    <source>
        <dbReference type="SAM" id="Phobius"/>
    </source>
</evidence>
<evidence type="ECO:0000256" key="10">
    <source>
        <dbReference type="ARBA" id="ARBA00022679"/>
    </source>
</evidence>
<dbReference type="AlphaFoldDB" id="U4KNR9"/>
<keyword evidence="17" id="KW-1208">Phospholipid metabolism</keyword>
<name>U4KNR9_ALTPJ</name>
<comment type="pathway">
    <text evidence="3 18">Phospholipid metabolism; CDP-diacylglycerol biosynthesis; CDP-diacylglycerol from sn-glycerol 3-phosphate: step 3/3.</text>
</comment>
<evidence type="ECO:0000256" key="13">
    <source>
        <dbReference type="ARBA" id="ARBA00022989"/>
    </source>
</evidence>
<evidence type="ECO:0000313" key="21">
    <source>
        <dbReference type="Proteomes" id="UP000032740"/>
    </source>
</evidence>
<evidence type="ECO:0000256" key="2">
    <source>
        <dbReference type="ARBA" id="ARBA00004651"/>
    </source>
</evidence>
<dbReference type="GO" id="GO:0005886">
    <property type="term" value="C:plasma membrane"/>
    <property type="evidence" value="ECO:0007669"/>
    <property type="project" value="UniProtKB-SubCell"/>
</dbReference>
<accession>U4KNR9</accession>
<organism evidence="20 21">
    <name type="scientific">Alteracholeplasma palmae (strain ATCC 49389 / J233)</name>
    <name type="common">Acholeplasma palmae</name>
    <dbReference type="NCBI Taxonomy" id="1318466"/>
    <lineage>
        <taxon>Bacteria</taxon>
        <taxon>Bacillati</taxon>
        <taxon>Mycoplasmatota</taxon>
        <taxon>Mollicutes</taxon>
        <taxon>Acholeplasmatales</taxon>
        <taxon>Acholeplasmataceae</taxon>
        <taxon>Acholeplasma</taxon>
    </lineage>
</organism>
<gene>
    <name evidence="20" type="primary">cdsA</name>
    <name evidence="20" type="ORF">BN85402780</name>
</gene>
<evidence type="ECO:0000256" key="5">
    <source>
        <dbReference type="ARBA" id="ARBA00010185"/>
    </source>
</evidence>
<dbReference type="PANTHER" id="PTHR46382:SF1">
    <property type="entry name" value="PHOSPHATIDATE CYTIDYLYLTRANSFERASE"/>
    <property type="match status" value="1"/>
</dbReference>
<feature type="transmembrane region" description="Helical" evidence="19">
    <location>
        <begin position="242"/>
        <end position="267"/>
    </location>
</feature>
<comment type="catalytic activity">
    <reaction evidence="1 18">
        <text>a 1,2-diacyl-sn-glycero-3-phosphate + CTP + H(+) = a CDP-1,2-diacyl-sn-glycerol + diphosphate</text>
        <dbReference type="Rhea" id="RHEA:16229"/>
        <dbReference type="ChEBI" id="CHEBI:15378"/>
        <dbReference type="ChEBI" id="CHEBI:33019"/>
        <dbReference type="ChEBI" id="CHEBI:37563"/>
        <dbReference type="ChEBI" id="CHEBI:58332"/>
        <dbReference type="ChEBI" id="CHEBI:58608"/>
        <dbReference type="EC" id="2.7.7.41"/>
    </reaction>
</comment>
<comment type="pathway">
    <text evidence="4">Lipid metabolism.</text>
</comment>